<organism evidence="7 8">
    <name type="scientific">Sulfitobacter guttiformis</name>
    <dbReference type="NCBI Taxonomy" id="74349"/>
    <lineage>
        <taxon>Bacteria</taxon>
        <taxon>Pseudomonadati</taxon>
        <taxon>Pseudomonadota</taxon>
        <taxon>Alphaproteobacteria</taxon>
        <taxon>Rhodobacterales</taxon>
        <taxon>Roseobacteraceae</taxon>
        <taxon>Sulfitobacter</taxon>
    </lineage>
</organism>
<keyword evidence="2 7" id="KW-0436">Ligase</keyword>
<dbReference type="AlphaFoldDB" id="A0A420DNA8"/>
<keyword evidence="8" id="KW-1185">Reference proteome</keyword>
<evidence type="ECO:0000313" key="8">
    <source>
        <dbReference type="Proteomes" id="UP000284407"/>
    </source>
</evidence>
<dbReference type="InterPro" id="IPR000873">
    <property type="entry name" value="AMP-dep_synth/lig_dom"/>
</dbReference>
<evidence type="ECO:0000256" key="1">
    <source>
        <dbReference type="ARBA" id="ARBA00006432"/>
    </source>
</evidence>
<protein>
    <submittedName>
        <fullName evidence="7">4-coumarate--CoA ligase</fullName>
    </submittedName>
</protein>
<dbReference type="OrthoDB" id="9803968at2"/>
<dbReference type="FunFam" id="3.30.300.30:FF:000007">
    <property type="entry name" value="4-coumarate--CoA ligase 2"/>
    <property type="match status" value="1"/>
</dbReference>
<feature type="domain" description="AMP-binding enzyme C-terminal" evidence="6">
    <location>
        <begin position="431"/>
        <end position="505"/>
    </location>
</feature>
<proteinExistence type="inferred from homology"/>
<reference evidence="7 8" key="1">
    <citation type="submission" date="2018-09" db="EMBL/GenBank/DDBJ databases">
        <title>Genomic Encyclopedia of Archaeal and Bacterial Type Strains, Phase II (KMG-II): from individual species to whole genera.</title>
        <authorList>
            <person name="Goeker M."/>
        </authorList>
    </citation>
    <scope>NUCLEOTIDE SEQUENCE [LARGE SCALE GENOMIC DNA]</scope>
    <source>
        <strain evidence="7 8">DSM 11458</strain>
    </source>
</reference>
<dbReference type="FunFam" id="3.40.50.12780:FF:000003">
    <property type="entry name" value="Long-chain-fatty-acid--CoA ligase FadD"/>
    <property type="match status" value="1"/>
</dbReference>
<dbReference type="Gene3D" id="3.30.300.30">
    <property type="match status" value="1"/>
</dbReference>
<comment type="caution">
    <text evidence="7">The sequence shown here is derived from an EMBL/GenBank/DDBJ whole genome shotgun (WGS) entry which is preliminary data.</text>
</comment>
<dbReference type="GO" id="GO:0005524">
    <property type="term" value="F:ATP binding"/>
    <property type="evidence" value="ECO:0007669"/>
    <property type="project" value="UniProtKB-KW"/>
</dbReference>
<dbReference type="Gene3D" id="3.40.50.12780">
    <property type="entry name" value="N-terminal domain of ligase-like"/>
    <property type="match status" value="1"/>
</dbReference>
<dbReference type="Pfam" id="PF00501">
    <property type="entry name" value="AMP-binding"/>
    <property type="match status" value="1"/>
</dbReference>
<evidence type="ECO:0000256" key="4">
    <source>
        <dbReference type="ARBA" id="ARBA00022840"/>
    </source>
</evidence>
<name>A0A420DNA8_9RHOB</name>
<dbReference type="InterPro" id="IPR042099">
    <property type="entry name" value="ANL_N_sf"/>
</dbReference>
<dbReference type="Proteomes" id="UP000284407">
    <property type="component" value="Unassembled WGS sequence"/>
</dbReference>
<evidence type="ECO:0000259" key="6">
    <source>
        <dbReference type="Pfam" id="PF13193"/>
    </source>
</evidence>
<dbReference type="PANTHER" id="PTHR24096">
    <property type="entry name" value="LONG-CHAIN-FATTY-ACID--COA LIGASE"/>
    <property type="match status" value="1"/>
</dbReference>
<dbReference type="PANTHER" id="PTHR24096:SF149">
    <property type="entry name" value="AMP-BINDING DOMAIN-CONTAINING PROTEIN-RELATED"/>
    <property type="match status" value="1"/>
</dbReference>
<accession>A0A420DNA8</accession>
<keyword evidence="3" id="KW-0547">Nucleotide-binding</keyword>
<dbReference type="SUPFAM" id="SSF56801">
    <property type="entry name" value="Acetyl-CoA synthetase-like"/>
    <property type="match status" value="1"/>
</dbReference>
<dbReference type="EMBL" id="RAQK01000001">
    <property type="protein sequence ID" value="RKE95732.1"/>
    <property type="molecule type" value="Genomic_DNA"/>
</dbReference>
<dbReference type="Pfam" id="PF13193">
    <property type="entry name" value="AMP-binding_C"/>
    <property type="match status" value="1"/>
</dbReference>
<comment type="similarity">
    <text evidence="1">Belongs to the ATP-dependent AMP-binding enzyme family.</text>
</comment>
<dbReference type="PROSITE" id="PS00455">
    <property type="entry name" value="AMP_BINDING"/>
    <property type="match status" value="1"/>
</dbReference>
<dbReference type="GO" id="GO:0016405">
    <property type="term" value="F:CoA-ligase activity"/>
    <property type="evidence" value="ECO:0007669"/>
    <property type="project" value="TreeGrafter"/>
</dbReference>
<evidence type="ECO:0000259" key="5">
    <source>
        <dbReference type="Pfam" id="PF00501"/>
    </source>
</evidence>
<feature type="domain" description="AMP-dependent synthetase/ligase" evidence="5">
    <location>
        <begin position="23"/>
        <end position="380"/>
    </location>
</feature>
<dbReference type="InterPro" id="IPR045851">
    <property type="entry name" value="AMP-bd_C_sf"/>
</dbReference>
<dbReference type="InterPro" id="IPR025110">
    <property type="entry name" value="AMP-bd_C"/>
</dbReference>
<evidence type="ECO:0000313" key="7">
    <source>
        <dbReference type="EMBL" id="RKE95732.1"/>
    </source>
</evidence>
<dbReference type="STRING" id="1443111.Z949_2228"/>
<dbReference type="InterPro" id="IPR020845">
    <property type="entry name" value="AMP-binding_CS"/>
</dbReference>
<sequence>MTYKTAAADIALRDQSITERVFESLEARPDEVVLTDGTNGSAMTAAEFMAQVKQLAGGLTARGMGAGKVVALMSPNIPHYCVVFHAVAWAGGTITTINPTYTASEVAHQLRDSAADILITIPMFLETAQAGAKDAAGQTVVVVGDAPEGIEPLSAYYGAPIEAQVPVDLDAHSVVLPYSSGTTGLPKGVRLSHRNLVVNVDQIIENADFQKGEVAAAFLPFFHIYGMNVLMNVHLAGGGALVTMPRFDLELFLQISQDYKARRMWIVPPVALALAKHPIVDNYDLSNLEQIFSGAAPLGGEVSDAVGKRLNCMAVQGYGMTELSPVSHTTPLEKPKSGSSGVALPNTLCRIVDPTSGEDLPAGKEGELWIKGPQVMKGYLNNEKATKETLTEDGWLKTGDIAYIDEEGYMFIMDRLKELIKFKGFQVAPAELEANLVTHPSITDAAVIGIPDDEAGELPIAFVVTNDADLTLEAIQTHMAKTLSKYKLVQKVMFVEEIPKSASGKILRRVLKAQIS</sequence>
<keyword evidence="4" id="KW-0067">ATP-binding</keyword>
<evidence type="ECO:0000256" key="3">
    <source>
        <dbReference type="ARBA" id="ARBA00022741"/>
    </source>
</evidence>
<dbReference type="RefSeq" id="WP_025062688.1">
    <property type="nucleotide sequence ID" value="NZ_RAQK01000001.1"/>
</dbReference>
<evidence type="ECO:0000256" key="2">
    <source>
        <dbReference type="ARBA" id="ARBA00022598"/>
    </source>
</evidence>
<gene>
    <name evidence="7" type="ORF">C8N30_0269</name>
</gene>